<dbReference type="GO" id="GO:0003676">
    <property type="term" value="F:nucleic acid binding"/>
    <property type="evidence" value="ECO:0007669"/>
    <property type="project" value="InterPro"/>
</dbReference>
<dbReference type="AlphaFoldDB" id="A0A7K1UFB4"/>
<dbReference type="GO" id="GO:0008270">
    <property type="term" value="F:zinc ion binding"/>
    <property type="evidence" value="ECO:0007669"/>
    <property type="project" value="InterPro"/>
</dbReference>
<comment type="caution">
    <text evidence="2">The sequence shown here is derived from an EMBL/GenBank/DDBJ whole genome shotgun (WGS) entry which is preliminary data.</text>
</comment>
<keyword evidence="3" id="KW-1185">Reference proteome</keyword>
<evidence type="ECO:0000259" key="1">
    <source>
        <dbReference type="Pfam" id="PF01844"/>
    </source>
</evidence>
<dbReference type="Proteomes" id="UP000460157">
    <property type="component" value="Unassembled WGS sequence"/>
</dbReference>
<dbReference type="Pfam" id="PF01844">
    <property type="entry name" value="HNH"/>
    <property type="match status" value="1"/>
</dbReference>
<dbReference type="InterPro" id="IPR003615">
    <property type="entry name" value="HNH_nuc"/>
</dbReference>
<reference evidence="2 3" key="1">
    <citation type="submission" date="2019-12" db="EMBL/GenBank/DDBJ databases">
        <title>Nesterenkonia muleiensis sp. nov., a novel actinobacterium isolated from sap of Populus euphratica.</title>
        <authorList>
            <person name="Wang R."/>
        </authorList>
    </citation>
    <scope>NUCLEOTIDE SEQUENCE [LARGE SCALE GENOMIC DNA]</scope>
    <source>
        <strain evidence="2 3">F10</strain>
    </source>
</reference>
<protein>
    <recommendedName>
        <fullName evidence="1">HNH domain-containing protein</fullName>
    </recommendedName>
</protein>
<dbReference type="GO" id="GO:0004519">
    <property type="term" value="F:endonuclease activity"/>
    <property type="evidence" value="ECO:0007669"/>
    <property type="project" value="InterPro"/>
</dbReference>
<accession>A0A7K1UFB4</accession>
<organism evidence="2 3">
    <name type="scientific">Nesterenkonia alkaliphila</name>
    <dbReference type="NCBI Taxonomy" id="1463631"/>
    <lineage>
        <taxon>Bacteria</taxon>
        <taxon>Bacillati</taxon>
        <taxon>Actinomycetota</taxon>
        <taxon>Actinomycetes</taxon>
        <taxon>Micrococcales</taxon>
        <taxon>Micrococcaceae</taxon>
        <taxon>Nesterenkonia</taxon>
    </lineage>
</organism>
<dbReference type="InterPro" id="IPR002711">
    <property type="entry name" value="HNH"/>
</dbReference>
<gene>
    <name evidence="2" type="ORF">GNZ21_01875</name>
</gene>
<feature type="domain" description="HNH" evidence="1">
    <location>
        <begin position="280"/>
        <end position="330"/>
    </location>
</feature>
<proteinExistence type="predicted"/>
<evidence type="ECO:0000313" key="2">
    <source>
        <dbReference type="EMBL" id="MVT25122.1"/>
    </source>
</evidence>
<name>A0A7K1UFB4_9MICC</name>
<sequence length="332" mass="36870">MADQDAHFRVMDEALKHPDGRAKGGEPCVICGKPVPASAHWVQRDRHVCSGRCNNLLRRRYGRGSASINAERVAAAVEATGPRPNPRTSGPRVFRTLPDARPPELPIEWEGYGPHPGDVIERYGILTQYLVQDMPDGYFTSRVVVAVAESGDMFVAGATDEGYYSSLVIGPHGPGGERLEGQLFSHTFDINGVLCQWRRERVTDLQPDGVDYFFWECYAAVPVDAPAYPEPMHSPRYRAEMDRRRRISSNAAKHERRARSEATIERFDPVEVYERDAWTCGICGGKVDPQVLHPDAMSASLDHVVPLSKGGDHTRSNSVLAHLICNIRKSAN</sequence>
<dbReference type="Gene3D" id="1.10.30.50">
    <property type="match status" value="1"/>
</dbReference>
<dbReference type="CDD" id="cd00085">
    <property type="entry name" value="HNHc"/>
    <property type="match status" value="1"/>
</dbReference>
<evidence type="ECO:0000313" key="3">
    <source>
        <dbReference type="Proteomes" id="UP000460157"/>
    </source>
</evidence>
<dbReference type="EMBL" id="WRPM01000011">
    <property type="protein sequence ID" value="MVT25122.1"/>
    <property type="molecule type" value="Genomic_DNA"/>
</dbReference>